<dbReference type="EMBL" id="SZYD01000003">
    <property type="protein sequence ID" value="KAD6796618.1"/>
    <property type="molecule type" value="Genomic_DNA"/>
</dbReference>
<feature type="compositionally biased region" description="Basic and acidic residues" evidence="4">
    <location>
        <begin position="623"/>
        <end position="637"/>
    </location>
</feature>
<dbReference type="PANTHER" id="PTHR21402">
    <property type="entry name" value="GAMETOCYTE SPECIFIC FACTOR 1-RELATED"/>
    <property type="match status" value="1"/>
</dbReference>
<dbReference type="InterPro" id="IPR051591">
    <property type="entry name" value="UPF0224_FAM112_RNA_Proc"/>
</dbReference>
<feature type="region of interest" description="Disordered" evidence="4">
    <location>
        <begin position="462"/>
        <end position="481"/>
    </location>
</feature>
<dbReference type="InterPro" id="IPR022776">
    <property type="entry name" value="TRM13/UPF0224_CHHC_Znf_dom"/>
</dbReference>
<feature type="region of interest" description="Disordered" evidence="4">
    <location>
        <begin position="1"/>
        <end position="45"/>
    </location>
</feature>
<evidence type="ECO:0000256" key="4">
    <source>
        <dbReference type="SAM" id="MobiDB-lite"/>
    </source>
</evidence>
<feature type="domain" description="CHHC U11-48K-type" evidence="5">
    <location>
        <begin position="81"/>
        <end position="108"/>
    </location>
</feature>
<evidence type="ECO:0000256" key="2">
    <source>
        <dbReference type="ARBA" id="ARBA00022771"/>
    </source>
</evidence>
<dbReference type="PROSITE" id="PS51800">
    <property type="entry name" value="ZF_CHHC_U11_48K"/>
    <property type="match status" value="1"/>
</dbReference>
<keyword evidence="1" id="KW-0479">Metal-binding</keyword>
<keyword evidence="7" id="KW-1185">Reference proteome</keyword>
<keyword evidence="2" id="KW-0863">Zinc-finger</keyword>
<dbReference type="PANTHER" id="PTHR21402:SF10">
    <property type="entry name" value="U11_U12 SMALL NUCLEAR RIBONUCLEOPROTEIN 48 KDA PROTEIN"/>
    <property type="match status" value="1"/>
</dbReference>
<accession>A0A5N6PRV5</accession>
<evidence type="ECO:0000256" key="3">
    <source>
        <dbReference type="ARBA" id="ARBA00022833"/>
    </source>
</evidence>
<protein>
    <recommendedName>
        <fullName evidence="5">CHHC U11-48K-type domain-containing protein</fullName>
    </recommendedName>
</protein>
<evidence type="ECO:0000313" key="7">
    <source>
        <dbReference type="Proteomes" id="UP000326396"/>
    </source>
</evidence>
<comment type="caution">
    <text evidence="6">The sequence shown here is derived from an EMBL/GenBank/DDBJ whole genome shotgun (WGS) entry which is preliminary data.</text>
</comment>
<organism evidence="6 7">
    <name type="scientific">Mikania micrantha</name>
    <name type="common">bitter vine</name>
    <dbReference type="NCBI Taxonomy" id="192012"/>
    <lineage>
        <taxon>Eukaryota</taxon>
        <taxon>Viridiplantae</taxon>
        <taxon>Streptophyta</taxon>
        <taxon>Embryophyta</taxon>
        <taxon>Tracheophyta</taxon>
        <taxon>Spermatophyta</taxon>
        <taxon>Magnoliopsida</taxon>
        <taxon>eudicotyledons</taxon>
        <taxon>Gunneridae</taxon>
        <taxon>Pentapetalae</taxon>
        <taxon>asterids</taxon>
        <taxon>campanulids</taxon>
        <taxon>Asterales</taxon>
        <taxon>Asteraceae</taxon>
        <taxon>Asteroideae</taxon>
        <taxon>Heliantheae alliance</taxon>
        <taxon>Eupatorieae</taxon>
        <taxon>Mikania</taxon>
    </lineage>
</organism>
<dbReference type="Pfam" id="PF05253">
    <property type="entry name" value="zf-U11-48K"/>
    <property type="match status" value="1"/>
</dbReference>
<dbReference type="OrthoDB" id="69229at2759"/>
<reference evidence="6 7" key="1">
    <citation type="submission" date="2019-05" db="EMBL/GenBank/DDBJ databases">
        <title>Mikania micrantha, genome provides insights into the molecular mechanism of rapid growth.</title>
        <authorList>
            <person name="Liu B."/>
        </authorList>
    </citation>
    <scope>NUCLEOTIDE SEQUENCE [LARGE SCALE GENOMIC DNA]</scope>
    <source>
        <strain evidence="6">NLD-2019</strain>
        <tissue evidence="6">Leaf</tissue>
    </source>
</reference>
<dbReference type="GO" id="GO:0008270">
    <property type="term" value="F:zinc ion binding"/>
    <property type="evidence" value="ECO:0007669"/>
    <property type="project" value="UniProtKB-KW"/>
</dbReference>
<feature type="compositionally biased region" description="Polar residues" evidence="4">
    <location>
        <begin position="34"/>
        <end position="45"/>
    </location>
</feature>
<name>A0A5N6PRV5_9ASTR</name>
<feature type="compositionally biased region" description="Pro residues" evidence="4">
    <location>
        <begin position="10"/>
        <end position="19"/>
    </location>
</feature>
<keyword evidence="3" id="KW-0862">Zinc</keyword>
<feature type="compositionally biased region" description="Basic residues" evidence="4">
    <location>
        <begin position="581"/>
        <end position="597"/>
    </location>
</feature>
<evidence type="ECO:0000256" key="1">
    <source>
        <dbReference type="ARBA" id="ARBA00022723"/>
    </source>
</evidence>
<gene>
    <name evidence="6" type="ORF">E3N88_07514</name>
</gene>
<feature type="region of interest" description="Disordered" evidence="4">
    <location>
        <begin position="570"/>
        <end position="637"/>
    </location>
</feature>
<dbReference type="Proteomes" id="UP000326396">
    <property type="component" value="Linkage Group LG11"/>
</dbReference>
<sequence>MDSSPSFGFLPPPPPPNPNPNSYNFPPPPHHRSTTAATNLPTQNPDINTTLSTLKQLINLSKTTIHSLSNILPTTTTTTATVTCPYNSNHRVPPSSLFHHHLRCPSSPAPVDHSILESLHYPNSLKSPPINQNNNCFTNDVNADLCISLDDYHTSLDSNFFYHDCPAVVTFPQDNNGDRMLMLPAVLSAECAGFTGDGNDDMTDTVDNLLSNDYLVKMLPSEYYNVRTEIHQWTDYPCFYSHGVLRSIVWSYIYQEEQLMEWVLVNSPFYGVVIDVFMRDHIVLLFRFCLKAIAREATGYLVLISKGELTVGNNRFDCPVLIRVLTWLGLQFSILYGEINGRLFAINMLKQSLLNVSSKSLILYDESSGLSVFNGVTKPVNGSKEVDGSRKGLILVSQVAAAVAALHERFAFETRIKAIRASRFVPVYQRVQEHEYMSKKADEERKKRPTYRPIIEHDGVLWHRGGNQDSNKNKSQEELLAEERDYKRRRMSYRGKKMKRSTTQVMRDIIDEYMEEIKHANMAGQPFVDATILEAEPSSTSNVHADKHKHDGIKQKTLWKESVSDINMRSVRYEDEGKEKNNKHRHKDNRRNRRTKNHSSSPDNHHKSNHKDRRSSSIIQNEFEDRYDPYESHDNYD</sequence>
<dbReference type="AlphaFoldDB" id="A0A5N6PRV5"/>
<evidence type="ECO:0000259" key="5">
    <source>
        <dbReference type="PROSITE" id="PS51800"/>
    </source>
</evidence>
<feature type="compositionally biased region" description="Basic and acidic residues" evidence="4">
    <location>
        <begin position="571"/>
        <end position="580"/>
    </location>
</feature>
<feature type="compositionally biased region" description="Basic and acidic residues" evidence="4">
    <location>
        <begin position="471"/>
        <end position="481"/>
    </location>
</feature>
<proteinExistence type="predicted"/>
<evidence type="ECO:0000313" key="6">
    <source>
        <dbReference type="EMBL" id="KAD6796618.1"/>
    </source>
</evidence>